<accession>A0A822Y0C1</accession>
<reference evidence="1 2" key="1">
    <citation type="journal article" date="2020" name="Mol. Biol. Evol.">
        <title>Distinct Expression and Methylation Patterns for Genes with Different Fates following a Single Whole-Genome Duplication in Flowering Plants.</title>
        <authorList>
            <person name="Shi T."/>
            <person name="Rahmani R.S."/>
            <person name="Gugger P.F."/>
            <person name="Wang M."/>
            <person name="Li H."/>
            <person name="Zhang Y."/>
            <person name="Li Z."/>
            <person name="Wang Q."/>
            <person name="Van de Peer Y."/>
            <person name="Marchal K."/>
            <person name="Chen J."/>
        </authorList>
    </citation>
    <scope>NUCLEOTIDE SEQUENCE [LARGE SCALE GENOMIC DNA]</scope>
    <source>
        <tissue evidence="1">Leaf</tissue>
    </source>
</reference>
<protein>
    <submittedName>
        <fullName evidence="1">Uncharacterized protein</fullName>
    </submittedName>
</protein>
<keyword evidence="2" id="KW-1185">Reference proteome</keyword>
<name>A0A822Y0C1_NELNU</name>
<evidence type="ECO:0000313" key="2">
    <source>
        <dbReference type="Proteomes" id="UP000607653"/>
    </source>
</evidence>
<proteinExistence type="predicted"/>
<gene>
    <name evidence="1" type="ORF">HUJ06_027375</name>
</gene>
<evidence type="ECO:0000313" key="1">
    <source>
        <dbReference type="EMBL" id="DAD25907.1"/>
    </source>
</evidence>
<comment type="caution">
    <text evidence="1">The sequence shown here is derived from an EMBL/GenBank/DDBJ whole genome shotgun (WGS) entry which is preliminary data.</text>
</comment>
<dbReference type="Proteomes" id="UP000607653">
    <property type="component" value="Unassembled WGS sequence"/>
</dbReference>
<sequence>MPRMIILRKYSEKTHYLQPKILVICSKKLDLPMSCLYLVNLREGKFMGICYVFYHIYVYKNRGNGSWHQIEWTGETGFM</sequence>
<dbReference type="AlphaFoldDB" id="A0A822Y0C1"/>
<dbReference type="EMBL" id="DUZY01000002">
    <property type="protein sequence ID" value="DAD25907.1"/>
    <property type="molecule type" value="Genomic_DNA"/>
</dbReference>
<organism evidence="1 2">
    <name type="scientific">Nelumbo nucifera</name>
    <name type="common">Sacred lotus</name>
    <dbReference type="NCBI Taxonomy" id="4432"/>
    <lineage>
        <taxon>Eukaryota</taxon>
        <taxon>Viridiplantae</taxon>
        <taxon>Streptophyta</taxon>
        <taxon>Embryophyta</taxon>
        <taxon>Tracheophyta</taxon>
        <taxon>Spermatophyta</taxon>
        <taxon>Magnoliopsida</taxon>
        <taxon>Proteales</taxon>
        <taxon>Nelumbonaceae</taxon>
        <taxon>Nelumbo</taxon>
    </lineage>
</organism>